<dbReference type="GO" id="GO:0016712">
    <property type="term" value="F:oxidoreductase activity, acting on paired donors, with incorporation or reduction of molecular oxygen, reduced flavin or flavoprotein as one donor, and incorporation of one atom of oxygen"/>
    <property type="evidence" value="ECO:0007669"/>
    <property type="project" value="UniProtKB-EC"/>
</dbReference>
<dbReference type="InterPro" id="IPR001128">
    <property type="entry name" value="Cyt_P450"/>
</dbReference>
<dbReference type="Pfam" id="PF00067">
    <property type="entry name" value="p450"/>
    <property type="match status" value="1"/>
</dbReference>
<dbReference type="EC" id="1.14.14.1" evidence="9"/>
<dbReference type="CDD" id="cd20625">
    <property type="entry name" value="CYP164-like"/>
    <property type="match status" value="1"/>
</dbReference>
<dbReference type="GO" id="GO:0005506">
    <property type="term" value="F:iron ion binding"/>
    <property type="evidence" value="ECO:0007669"/>
    <property type="project" value="InterPro"/>
</dbReference>
<dbReference type="EMBL" id="JACHIV010000001">
    <property type="protein sequence ID" value="MBB5068421.1"/>
    <property type="molecule type" value="Genomic_DNA"/>
</dbReference>
<evidence type="ECO:0000256" key="4">
    <source>
        <dbReference type="ARBA" id="ARBA00022617"/>
    </source>
</evidence>
<keyword evidence="8 9" id="KW-0503">Monooxygenase</keyword>
<dbReference type="PANTHER" id="PTHR46696:SF1">
    <property type="entry name" value="CYTOCHROME P450 YJIB-RELATED"/>
    <property type="match status" value="1"/>
</dbReference>
<evidence type="ECO:0000256" key="3">
    <source>
        <dbReference type="ARBA" id="ARBA00022490"/>
    </source>
</evidence>
<dbReference type="InterPro" id="IPR002397">
    <property type="entry name" value="Cyt_P450_B"/>
</dbReference>
<dbReference type="Gene3D" id="1.10.630.10">
    <property type="entry name" value="Cytochrome P450"/>
    <property type="match status" value="1"/>
</dbReference>
<evidence type="ECO:0000256" key="1">
    <source>
        <dbReference type="ARBA" id="ARBA00004496"/>
    </source>
</evidence>
<protein>
    <submittedName>
        <fullName evidence="9">Unspecific monooxygenase</fullName>
        <ecNumber evidence="9">1.14.14.1</ecNumber>
    </submittedName>
</protein>
<dbReference type="PANTHER" id="PTHR46696">
    <property type="entry name" value="P450, PUTATIVE (EUROFUNG)-RELATED"/>
    <property type="match status" value="1"/>
</dbReference>
<evidence type="ECO:0000256" key="2">
    <source>
        <dbReference type="ARBA" id="ARBA00010617"/>
    </source>
</evidence>
<keyword evidence="6 9" id="KW-0560">Oxidoreductase</keyword>
<gene>
    <name evidence="9" type="ORF">BJ969_001509</name>
</gene>
<comment type="subcellular location">
    <subcellularLocation>
        <location evidence="1">Cytoplasm</location>
    </subcellularLocation>
</comment>
<comment type="caution">
    <text evidence="9">The sequence shown here is derived from an EMBL/GenBank/DDBJ whole genome shotgun (WGS) entry which is preliminary data.</text>
</comment>
<sequence>MEPDALDPGDPDFVAAPYPVFHALRSRAAVHWYPAWGAHVVLSHELCSAALRHRDLRRVWTDREPAADFESFNALHRLSMLENEQHHDRLRAAVAPLFHRRHVESTRPMITALVERRMDELCERIEAHGAADLMAGLARLLPVDVIATLLGFPLRDGPLLRSWSNRIVRMYEPELDEPARRDAEQAASEFRGYVADLADLRRRRPGDDLLSSLADGSGDLSGDELIANYVLLLMAGHEASVNGIGNAVVALHEHPEQWRYLRRLREDEPALLTAVDELLRHDTPNQLFERTAVRDLELGGHRIEVGEKVVVLLGAANRDPAAFTTPDALDLTRAPNPHLALGVGTHYCLGAPLARLEIGLVLAALAARLPHYELPTPPPRGPSFTIRGYTRINITT</sequence>
<comment type="similarity">
    <text evidence="2">Belongs to the cytochrome P450 family.</text>
</comment>
<keyword evidence="10" id="KW-1185">Reference proteome</keyword>
<evidence type="ECO:0000256" key="5">
    <source>
        <dbReference type="ARBA" id="ARBA00022723"/>
    </source>
</evidence>
<dbReference type="GO" id="GO:0005737">
    <property type="term" value="C:cytoplasm"/>
    <property type="evidence" value="ECO:0007669"/>
    <property type="project" value="UniProtKB-SubCell"/>
</dbReference>
<evidence type="ECO:0000256" key="6">
    <source>
        <dbReference type="ARBA" id="ARBA00023002"/>
    </source>
</evidence>
<dbReference type="SUPFAM" id="SSF48264">
    <property type="entry name" value="Cytochrome P450"/>
    <property type="match status" value="1"/>
</dbReference>
<dbReference type="GO" id="GO:0020037">
    <property type="term" value="F:heme binding"/>
    <property type="evidence" value="ECO:0007669"/>
    <property type="project" value="InterPro"/>
</dbReference>
<dbReference type="FunFam" id="1.10.630.10:FF:000018">
    <property type="entry name" value="Cytochrome P450 monooxygenase"/>
    <property type="match status" value="1"/>
</dbReference>
<evidence type="ECO:0000313" key="10">
    <source>
        <dbReference type="Proteomes" id="UP000580474"/>
    </source>
</evidence>
<proteinExistence type="inferred from homology"/>
<dbReference type="PRINTS" id="PR00359">
    <property type="entry name" value="BP450"/>
</dbReference>
<evidence type="ECO:0000256" key="8">
    <source>
        <dbReference type="ARBA" id="ARBA00023033"/>
    </source>
</evidence>
<dbReference type="RefSeq" id="WP_343071288.1">
    <property type="nucleotide sequence ID" value="NZ_JACHIV010000001.1"/>
</dbReference>
<organism evidence="9 10">
    <name type="scientific">Saccharopolyspora gloriosae</name>
    <dbReference type="NCBI Taxonomy" id="455344"/>
    <lineage>
        <taxon>Bacteria</taxon>
        <taxon>Bacillati</taxon>
        <taxon>Actinomycetota</taxon>
        <taxon>Actinomycetes</taxon>
        <taxon>Pseudonocardiales</taxon>
        <taxon>Pseudonocardiaceae</taxon>
        <taxon>Saccharopolyspora</taxon>
    </lineage>
</organism>
<reference evidence="9 10" key="1">
    <citation type="submission" date="2020-08" db="EMBL/GenBank/DDBJ databases">
        <title>Sequencing the genomes of 1000 actinobacteria strains.</title>
        <authorList>
            <person name="Klenk H.-P."/>
        </authorList>
    </citation>
    <scope>NUCLEOTIDE SEQUENCE [LARGE SCALE GENOMIC DNA]</scope>
    <source>
        <strain evidence="9 10">DSM 45582</strain>
    </source>
</reference>
<evidence type="ECO:0000313" key="9">
    <source>
        <dbReference type="EMBL" id="MBB5068421.1"/>
    </source>
</evidence>
<dbReference type="InterPro" id="IPR036396">
    <property type="entry name" value="Cyt_P450_sf"/>
</dbReference>
<name>A0A840NBX6_9PSEU</name>
<dbReference type="Proteomes" id="UP000580474">
    <property type="component" value="Unassembled WGS sequence"/>
</dbReference>
<keyword evidence="7" id="KW-0408">Iron</keyword>
<keyword evidence="3" id="KW-0963">Cytoplasm</keyword>
<evidence type="ECO:0000256" key="7">
    <source>
        <dbReference type="ARBA" id="ARBA00023004"/>
    </source>
</evidence>
<keyword evidence="5" id="KW-0479">Metal-binding</keyword>
<dbReference type="AlphaFoldDB" id="A0A840NBX6"/>
<accession>A0A840NBX6</accession>
<keyword evidence="4" id="KW-0349">Heme</keyword>